<feature type="chain" id="PRO_5045952780" evidence="1">
    <location>
        <begin position="20"/>
        <end position="296"/>
    </location>
</feature>
<dbReference type="Proteomes" id="UP000624279">
    <property type="component" value="Unassembled WGS sequence"/>
</dbReference>
<evidence type="ECO:0000313" key="4">
    <source>
        <dbReference type="Proteomes" id="UP000624279"/>
    </source>
</evidence>
<comment type="caution">
    <text evidence="3">The sequence shown here is derived from an EMBL/GenBank/DDBJ whole genome shotgun (WGS) entry which is preliminary data.</text>
</comment>
<dbReference type="GO" id="GO:0016787">
    <property type="term" value="F:hydrolase activity"/>
    <property type="evidence" value="ECO:0007669"/>
    <property type="project" value="UniProtKB-KW"/>
</dbReference>
<keyword evidence="3" id="KW-0378">Hydrolase</keyword>
<keyword evidence="1" id="KW-0732">Signal</keyword>
<feature type="domain" description="AB hydrolase-1" evidence="2">
    <location>
        <begin position="113"/>
        <end position="207"/>
    </location>
</feature>
<keyword evidence="4" id="KW-1185">Reference proteome</keyword>
<accession>A0ABR6Y8U0</accession>
<evidence type="ECO:0000259" key="2">
    <source>
        <dbReference type="Pfam" id="PF00561"/>
    </source>
</evidence>
<evidence type="ECO:0000256" key="1">
    <source>
        <dbReference type="SAM" id="SignalP"/>
    </source>
</evidence>
<dbReference type="PANTHER" id="PTHR12277:SF81">
    <property type="entry name" value="PROTEIN ABHD13"/>
    <property type="match status" value="1"/>
</dbReference>
<reference evidence="3 4" key="1">
    <citation type="submission" date="2020-08" db="EMBL/GenBank/DDBJ databases">
        <title>Novel species isolated from subtropical streams in China.</title>
        <authorList>
            <person name="Lu H."/>
        </authorList>
    </citation>
    <scope>NUCLEOTIDE SEQUENCE [LARGE SCALE GENOMIC DNA]</scope>
    <source>
        <strain evidence="3 4">LX15W</strain>
    </source>
</reference>
<dbReference type="InterPro" id="IPR000073">
    <property type="entry name" value="AB_hydrolase_1"/>
</dbReference>
<dbReference type="PROSITE" id="PS51257">
    <property type="entry name" value="PROKAR_LIPOPROTEIN"/>
    <property type="match status" value="1"/>
</dbReference>
<dbReference type="EMBL" id="JACOGA010000004">
    <property type="protein sequence ID" value="MBC3873002.1"/>
    <property type="molecule type" value="Genomic_DNA"/>
</dbReference>
<proteinExistence type="predicted"/>
<evidence type="ECO:0000313" key="3">
    <source>
        <dbReference type="EMBL" id="MBC3873002.1"/>
    </source>
</evidence>
<sequence length="296" mass="32102">MRKLLVLAGVGSLSLGLTACQNVAVKDSDLIRPDNLTGYKTKAVFDAEKLNKVLPQAQLKEEAILVQASGADATQIKEGNVTIKGVSVTQPEAKATVLYFGGNLTHVDENGPLLSNLYAACPANFATFDYRGYGRSNGAPDVHVLKEDALRIYDHVRAKTQGKLVVYGFSLGSFMAGYIAANRPVDGLVLEGSSTNPYELINARIPWYYRPFVTVTVSDNLKTVDNQAAVSAFIGKALVITGENDVSTPAELGRKLFESMPSQDKNYYMVPNGTHSALNKDPQVRTMYCNFIQKLG</sequence>
<feature type="signal peptide" evidence="1">
    <location>
        <begin position="1"/>
        <end position="19"/>
    </location>
</feature>
<dbReference type="RefSeq" id="WP_186941048.1">
    <property type="nucleotide sequence ID" value="NZ_JACOGA010000004.1"/>
</dbReference>
<dbReference type="InterPro" id="IPR029058">
    <property type="entry name" value="AB_hydrolase_fold"/>
</dbReference>
<gene>
    <name evidence="3" type="ORF">H8K55_05345</name>
</gene>
<dbReference type="Gene3D" id="3.40.50.1820">
    <property type="entry name" value="alpha/beta hydrolase"/>
    <property type="match status" value="1"/>
</dbReference>
<protein>
    <submittedName>
        <fullName evidence="3">Alpha/beta fold hydrolase</fullName>
    </submittedName>
</protein>
<organism evidence="3 4">
    <name type="scientific">Undibacterium flavidum</name>
    <dbReference type="NCBI Taxonomy" id="2762297"/>
    <lineage>
        <taxon>Bacteria</taxon>
        <taxon>Pseudomonadati</taxon>
        <taxon>Pseudomonadota</taxon>
        <taxon>Betaproteobacteria</taxon>
        <taxon>Burkholderiales</taxon>
        <taxon>Oxalobacteraceae</taxon>
        <taxon>Undibacterium</taxon>
    </lineage>
</organism>
<name>A0ABR6Y8U0_9BURK</name>
<dbReference type="SUPFAM" id="SSF53474">
    <property type="entry name" value="alpha/beta-Hydrolases"/>
    <property type="match status" value="1"/>
</dbReference>
<dbReference type="Pfam" id="PF00561">
    <property type="entry name" value="Abhydrolase_1"/>
    <property type="match status" value="1"/>
</dbReference>
<dbReference type="PANTHER" id="PTHR12277">
    <property type="entry name" value="ALPHA/BETA HYDROLASE DOMAIN-CONTAINING PROTEIN"/>
    <property type="match status" value="1"/>
</dbReference>